<proteinExistence type="predicted"/>
<evidence type="ECO:0000259" key="1">
    <source>
        <dbReference type="Pfam" id="PF04205"/>
    </source>
</evidence>
<protein>
    <submittedName>
        <fullName evidence="2">FMN-binding domain-containing protein</fullName>
    </submittedName>
</protein>
<organism evidence="2 3">
    <name type="scientific">Desulfitobacterium chlororespirans DSM 11544</name>
    <dbReference type="NCBI Taxonomy" id="1121395"/>
    <lineage>
        <taxon>Bacteria</taxon>
        <taxon>Bacillati</taxon>
        <taxon>Bacillota</taxon>
        <taxon>Clostridia</taxon>
        <taxon>Eubacteriales</taxon>
        <taxon>Desulfitobacteriaceae</taxon>
        <taxon>Desulfitobacterium</taxon>
    </lineage>
</organism>
<sequence length="62" mass="6325">MASWGEACCPSAQGISNPITIAQLPGKIMADQSTEVDSMSGASLSSAAIKEAVDKALEQAEK</sequence>
<dbReference type="AlphaFoldDB" id="A0A1M7RYP9"/>
<dbReference type="STRING" id="1121395.SAMN02745215_00290"/>
<dbReference type="Proteomes" id="UP000184010">
    <property type="component" value="Unassembled WGS sequence"/>
</dbReference>
<dbReference type="GO" id="GO:0016020">
    <property type="term" value="C:membrane"/>
    <property type="evidence" value="ECO:0007669"/>
    <property type="project" value="InterPro"/>
</dbReference>
<dbReference type="InterPro" id="IPR007329">
    <property type="entry name" value="FMN-bd"/>
</dbReference>
<dbReference type="EMBL" id="FRDN01000003">
    <property type="protein sequence ID" value="SHN51459.1"/>
    <property type="molecule type" value="Genomic_DNA"/>
</dbReference>
<feature type="domain" description="FMN-binding" evidence="1">
    <location>
        <begin position="29"/>
        <end position="58"/>
    </location>
</feature>
<gene>
    <name evidence="2" type="ORF">SAMN02745215_00290</name>
</gene>
<name>A0A1M7RYP9_9FIRM</name>
<evidence type="ECO:0000313" key="2">
    <source>
        <dbReference type="EMBL" id="SHN51459.1"/>
    </source>
</evidence>
<reference evidence="3" key="1">
    <citation type="submission" date="2016-12" db="EMBL/GenBank/DDBJ databases">
        <authorList>
            <person name="Varghese N."/>
            <person name="Submissions S."/>
        </authorList>
    </citation>
    <scope>NUCLEOTIDE SEQUENCE [LARGE SCALE GENOMIC DNA]</scope>
    <source>
        <strain evidence="3">DSM 11544</strain>
    </source>
</reference>
<evidence type="ECO:0000313" key="3">
    <source>
        <dbReference type="Proteomes" id="UP000184010"/>
    </source>
</evidence>
<keyword evidence="3" id="KW-1185">Reference proteome</keyword>
<dbReference type="GO" id="GO:0010181">
    <property type="term" value="F:FMN binding"/>
    <property type="evidence" value="ECO:0007669"/>
    <property type="project" value="InterPro"/>
</dbReference>
<dbReference type="Gene3D" id="3.90.1010.20">
    <property type="match status" value="1"/>
</dbReference>
<accession>A0A1M7RYP9</accession>
<dbReference type="Pfam" id="PF04205">
    <property type="entry name" value="FMN_bind"/>
    <property type="match status" value="1"/>
</dbReference>